<keyword evidence="3 6" id="KW-0378">Hydrolase</keyword>
<reference evidence="11 12" key="1">
    <citation type="submission" date="2016-10" db="EMBL/GenBank/DDBJ databases">
        <authorList>
            <person name="de Groot N.N."/>
        </authorList>
    </citation>
    <scope>NUCLEOTIDE SEQUENCE [LARGE SCALE GENOMIC DNA]</scope>
    <source>
        <strain evidence="11 12">CGMCC 4.5727</strain>
    </source>
</reference>
<dbReference type="InterPro" id="IPR022398">
    <property type="entry name" value="Peptidase_S8_His-AS"/>
</dbReference>
<evidence type="ECO:0000256" key="8">
    <source>
        <dbReference type="SAM" id="MobiDB-lite"/>
    </source>
</evidence>
<dbReference type="SUPFAM" id="SSF52743">
    <property type="entry name" value="Subtilisin-like"/>
    <property type="match status" value="1"/>
</dbReference>
<keyword evidence="4 6" id="KW-0720">Serine protease</keyword>
<name>A0A1G9BLX8_9ACTN</name>
<dbReference type="PRINTS" id="PR00723">
    <property type="entry name" value="SUBTILISIN"/>
</dbReference>
<feature type="active site" description="Charge relay system" evidence="5 6">
    <location>
        <position position="442"/>
    </location>
</feature>
<dbReference type="OrthoDB" id="9798386at2"/>
<dbReference type="PIRSF" id="PIRSF037854">
    <property type="entry name" value="Dihydropyridine_esterase"/>
    <property type="match status" value="1"/>
</dbReference>
<organism evidence="11 12">
    <name type="scientific">Streptomyces indicus</name>
    <dbReference type="NCBI Taxonomy" id="417292"/>
    <lineage>
        <taxon>Bacteria</taxon>
        <taxon>Bacillati</taxon>
        <taxon>Actinomycetota</taxon>
        <taxon>Actinomycetes</taxon>
        <taxon>Kitasatosporales</taxon>
        <taxon>Streptomycetaceae</taxon>
        <taxon>Streptomyces</taxon>
    </lineage>
</organism>
<dbReference type="PANTHER" id="PTHR43806:SF65">
    <property type="entry name" value="SERINE PROTEASE APRX"/>
    <property type="match status" value="1"/>
</dbReference>
<dbReference type="InterPro" id="IPR023827">
    <property type="entry name" value="Peptidase_S8_Asp-AS"/>
</dbReference>
<dbReference type="InterPro" id="IPR036852">
    <property type="entry name" value="Peptidase_S8/S53_dom_sf"/>
</dbReference>
<dbReference type="GO" id="GO:0006508">
    <property type="term" value="P:proteolysis"/>
    <property type="evidence" value="ECO:0007669"/>
    <property type="project" value="UniProtKB-KW"/>
</dbReference>
<feature type="region of interest" description="Disordered" evidence="8">
    <location>
        <begin position="21"/>
        <end position="44"/>
    </location>
</feature>
<dbReference type="GO" id="GO:0004252">
    <property type="term" value="F:serine-type endopeptidase activity"/>
    <property type="evidence" value="ECO:0007669"/>
    <property type="project" value="UniProtKB-UniRule"/>
</dbReference>
<evidence type="ECO:0000259" key="10">
    <source>
        <dbReference type="Pfam" id="PF00082"/>
    </source>
</evidence>
<dbReference type="InterPro" id="IPR017297">
    <property type="entry name" value="Peptidase_S8A_DPH-A"/>
</dbReference>
<gene>
    <name evidence="11" type="ORF">SAMN05421806_107133</name>
</gene>
<evidence type="ECO:0000256" key="2">
    <source>
        <dbReference type="ARBA" id="ARBA00022670"/>
    </source>
</evidence>
<dbReference type="EMBL" id="FNFF01000007">
    <property type="protein sequence ID" value="SDK40477.1"/>
    <property type="molecule type" value="Genomic_DNA"/>
</dbReference>
<evidence type="ECO:0000313" key="11">
    <source>
        <dbReference type="EMBL" id="SDK40477.1"/>
    </source>
</evidence>
<feature type="signal peptide" evidence="9">
    <location>
        <begin position="1"/>
        <end position="22"/>
    </location>
</feature>
<sequence length="1104" mass="114648">MSTVAVAAAVALAGGMTAPASAAKPQATGQSAADGSGGSGHHRVRLITGDRVVVDAEGKVVGIERAEGREKIPVRVQRSAGHTLVVPLDAQQLIAEGRLDRRLFDVTELSKAESRKAHRKGLKLIVGYQGAAAGARSDVRDAGGTTVRRVLRSLNAEALTTPEDDTPEIWAALTRERGDGRTTASGVAKVWLDGVRKASLDRSVKQIGADKAWAAGYDGKGVRIAVLDTGVDAAHPDLKDQVVAAKNFSASAGTGDKFGHGTHVASIAAGTGAKSGGKYKGVAPGAELLNGKVLGDDGSGDDSGIIAGIDWAVAQGADIINMSLGGADTPGIDPMEAAVNKYAEQNGVLFAVAAGNDGEYGDRTVGSPGSADAALTVGAVDRSDKLAPFSSRGPRVGDGGLKPDVTAPGVGIAAAAAPGSLIDKDPEVAHPAPGYLAISGTSMATPHVAGAAALLKQQHPEWTSKDLKSALTGSAKGGAYTPFQQGTGRIQVDRAVRQAVFAEPSPLAFGVARWPHTDDPKLTKQLTYKNTGTEDVILDLAVQGYNPKRQAAPAGFFTLGATKVTVPAGGTVSVDVVADTKLGGTLDGAYSAVVTASGGGQLVRTAASVQRESESYDVTLKHIGRDGRPTADFRTFLTGFLGSGEGLELELDDASGTVTARVPKGSYALNALFTKDPVTFKGGVDWLAQPSLTVTKDVTLTLDARTAKAQNITVPDASAKPWFAYTSYAYERSGWDFGLATDSFADLRTAHLGLPLSGLSQQWSGTWTKGAATEYDIWFAAKPVKFHAATRHFKATDLATAKVGLGASVPGRTGVLAALADSPTGGNMLGRPIEQKLPGTRTVHLSTANGAAWNLEFGQVRGRTPEGELLADALYDLGTPQVLKAGKTYTKTFNTAVFGPKVNSELGVFRSGNDINAAVAVFSDGQNHSGWAPHKSGSTQLYRNGTKLRECARPLDECLFKVPSAEASYKLVSSVRRDLSVARVTSRVTLTFTFKSKKTAGFTKLPVSVARFAPKTALDSTAPAGARTSMPVTVQGAAAGKNLKSLSVYVSYDAGKNWKKLTVKNGKVEFKNPAKGKSVSFHAKISDKKGNTTAMSVYDAYYGK</sequence>
<dbReference type="PROSITE" id="PS00136">
    <property type="entry name" value="SUBTILASE_ASP"/>
    <property type="match status" value="1"/>
</dbReference>
<dbReference type="Proteomes" id="UP000199155">
    <property type="component" value="Unassembled WGS sequence"/>
</dbReference>
<proteinExistence type="inferred from homology"/>
<keyword evidence="2 6" id="KW-0645">Protease</keyword>
<dbReference type="PANTHER" id="PTHR43806">
    <property type="entry name" value="PEPTIDASE S8"/>
    <property type="match status" value="1"/>
</dbReference>
<protein>
    <submittedName>
        <fullName evidence="11">Subtilase family protein</fullName>
    </submittedName>
</protein>
<dbReference type="AlphaFoldDB" id="A0A1G9BLX8"/>
<dbReference type="PROSITE" id="PS00137">
    <property type="entry name" value="SUBTILASE_HIS"/>
    <property type="match status" value="1"/>
</dbReference>
<accession>A0A1G9BLX8</accession>
<feature type="active site" description="Charge relay system" evidence="5 6">
    <location>
        <position position="260"/>
    </location>
</feature>
<keyword evidence="12" id="KW-1185">Reference proteome</keyword>
<dbReference type="RefSeq" id="WP_093611804.1">
    <property type="nucleotide sequence ID" value="NZ_FNFF01000007.1"/>
</dbReference>
<evidence type="ECO:0000256" key="9">
    <source>
        <dbReference type="SAM" id="SignalP"/>
    </source>
</evidence>
<dbReference type="STRING" id="417292.SAMN05421806_107133"/>
<evidence type="ECO:0000256" key="1">
    <source>
        <dbReference type="ARBA" id="ARBA00011073"/>
    </source>
</evidence>
<dbReference type="PROSITE" id="PS51892">
    <property type="entry name" value="SUBTILASE"/>
    <property type="match status" value="1"/>
</dbReference>
<feature type="domain" description="Peptidase S8/S53" evidence="10">
    <location>
        <begin position="219"/>
        <end position="488"/>
    </location>
</feature>
<dbReference type="CDD" id="cd07487">
    <property type="entry name" value="Peptidases_S8_1"/>
    <property type="match status" value="1"/>
</dbReference>
<keyword evidence="9" id="KW-0732">Signal</keyword>
<evidence type="ECO:0000256" key="5">
    <source>
        <dbReference type="PIRSR" id="PIRSR615500-1"/>
    </source>
</evidence>
<evidence type="ECO:0000256" key="7">
    <source>
        <dbReference type="RuleBase" id="RU003355"/>
    </source>
</evidence>
<dbReference type="InterPro" id="IPR050131">
    <property type="entry name" value="Peptidase_S8_subtilisin-like"/>
</dbReference>
<dbReference type="InterPro" id="IPR015500">
    <property type="entry name" value="Peptidase_S8_subtilisin-rel"/>
</dbReference>
<feature type="active site" description="Charge relay system" evidence="5 6">
    <location>
        <position position="228"/>
    </location>
</feature>
<evidence type="ECO:0000256" key="6">
    <source>
        <dbReference type="PROSITE-ProRule" id="PRU01240"/>
    </source>
</evidence>
<evidence type="ECO:0000256" key="4">
    <source>
        <dbReference type="ARBA" id="ARBA00022825"/>
    </source>
</evidence>
<dbReference type="InterPro" id="IPR023828">
    <property type="entry name" value="Peptidase_S8_Ser-AS"/>
</dbReference>
<dbReference type="PROSITE" id="PS00138">
    <property type="entry name" value="SUBTILASE_SER"/>
    <property type="match status" value="1"/>
</dbReference>
<feature type="chain" id="PRO_5011701530" evidence="9">
    <location>
        <begin position="23"/>
        <end position="1104"/>
    </location>
</feature>
<dbReference type="Pfam" id="PF00082">
    <property type="entry name" value="Peptidase_S8"/>
    <property type="match status" value="1"/>
</dbReference>
<comment type="similarity">
    <text evidence="1 6 7">Belongs to the peptidase S8 family.</text>
</comment>
<evidence type="ECO:0000313" key="12">
    <source>
        <dbReference type="Proteomes" id="UP000199155"/>
    </source>
</evidence>
<evidence type="ECO:0000256" key="3">
    <source>
        <dbReference type="ARBA" id="ARBA00022801"/>
    </source>
</evidence>
<dbReference type="InterPro" id="IPR000209">
    <property type="entry name" value="Peptidase_S8/S53_dom"/>
</dbReference>
<dbReference type="Gene3D" id="3.40.50.200">
    <property type="entry name" value="Peptidase S8/S53 domain"/>
    <property type="match status" value="1"/>
</dbReference>